<dbReference type="InterPro" id="IPR019334">
    <property type="entry name" value="TMEM170A/B/YPR153W-like"/>
</dbReference>
<dbReference type="AlphaFoldDB" id="A0AAX6MBK5"/>
<evidence type="ECO:0000256" key="1">
    <source>
        <dbReference type="ARBA" id="ARBA00004141"/>
    </source>
</evidence>
<keyword evidence="5 6" id="KW-0472">Membrane</keyword>
<evidence type="ECO:0000256" key="2">
    <source>
        <dbReference type="ARBA" id="ARBA00006325"/>
    </source>
</evidence>
<comment type="caution">
    <text evidence="7">The sequence shown here is derived from an EMBL/GenBank/DDBJ whole genome shotgun (WGS) entry which is preliminary data.</text>
</comment>
<dbReference type="Proteomes" id="UP001369815">
    <property type="component" value="Unassembled WGS sequence"/>
</dbReference>
<dbReference type="PANTHER" id="PTHR22779:SF6">
    <property type="entry name" value="SD17342P"/>
    <property type="match status" value="1"/>
</dbReference>
<evidence type="ECO:0000256" key="5">
    <source>
        <dbReference type="ARBA" id="ARBA00023136"/>
    </source>
</evidence>
<accession>A0AAX6MBK5</accession>
<evidence type="ECO:0000256" key="6">
    <source>
        <dbReference type="SAM" id="Phobius"/>
    </source>
</evidence>
<dbReference type="PANTHER" id="PTHR22779">
    <property type="entry name" value="SD17342P"/>
    <property type="match status" value="1"/>
</dbReference>
<organism evidence="7 8">
    <name type="scientific">Daldinia eschscholtzii</name>
    <dbReference type="NCBI Taxonomy" id="292717"/>
    <lineage>
        <taxon>Eukaryota</taxon>
        <taxon>Fungi</taxon>
        <taxon>Dikarya</taxon>
        <taxon>Ascomycota</taxon>
        <taxon>Pezizomycotina</taxon>
        <taxon>Sordariomycetes</taxon>
        <taxon>Xylariomycetidae</taxon>
        <taxon>Xylariales</taxon>
        <taxon>Hypoxylaceae</taxon>
        <taxon>Daldinia</taxon>
    </lineage>
</organism>
<feature type="transmembrane region" description="Helical" evidence="6">
    <location>
        <begin position="46"/>
        <end position="66"/>
    </location>
</feature>
<dbReference type="Pfam" id="PF10190">
    <property type="entry name" value="Tmemb_170"/>
    <property type="match status" value="1"/>
</dbReference>
<protein>
    <submittedName>
        <fullName evidence="7">Uncharacterized protein</fullName>
    </submittedName>
</protein>
<name>A0AAX6MBK5_9PEZI</name>
<gene>
    <name evidence="7" type="ORF">Daesc_008352</name>
</gene>
<sequence>MATPPAECRNYPPDNYHSPKFPSLCWPPQDPYCALYSVADSWRYTLLWTLILYAVFHLGAAGIALTMQIGKPRFVWKYMLAVPAIYALVAGAEALFTGSIVGLVLGAIYVSGCYQMPTWIPEVYEALYYGLKRTVRLRKINPEKPFSPKSMQLCRSGRGH</sequence>
<evidence type="ECO:0000256" key="3">
    <source>
        <dbReference type="ARBA" id="ARBA00022692"/>
    </source>
</evidence>
<keyword evidence="4 6" id="KW-1133">Transmembrane helix</keyword>
<proteinExistence type="inferred from homology"/>
<reference evidence="7 8" key="1">
    <citation type="journal article" date="2024" name="Front Chem Biol">
        <title>Unveiling the potential of Daldinia eschscholtzii MFLUCC 19-0629 through bioactivity and bioinformatics studies for enhanced sustainable agriculture production.</title>
        <authorList>
            <person name="Brooks S."/>
            <person name="Weaver J.A."/>
            <person name="Klomchit A."/>
            <person name="Alharthi S.A."/>
            <person name="Onlamun T."/>
            <person name="Nurani R."/>
            <person name="Vong T.K."/>
            <person name="Alberti F."/>
            <person name="Greco C."/>
        </authorList>
    </citation>
    <scope>NUCLEOTIDE SEQUENCE [LARGE SCALE GENOMIC DNA]</scope>
    <source>
        <strain evidence="7">MFLUCC 19-0629</strain>
    </source>
</reference>
<evidence type="ECO:0000313" key="7">
    <source>
        <dbReference type="EMBL" id="KAK6950029.1"/>
    </source>
</evidence>
<comment type="subcellular location">
    <subcellularLocation>
        <location evidence="1">Membrane</location>
        <topology evidence="1">Multi-pass membrane protein</topology>
    </subcellularLocation>
</comment>
<comment type="similarity">
    <text evidence="2">Belongs to the TMEM170 family.</text>
</comment>
<evidence type="ECO:0000256" key="4">
    <source>
        <dbReference type="ARBA" id="ARBA00022989"/>
    </source>
</evidence>
<keyword evidence="8" id="KW-1185">Reference proteome</keyword>
<evidence type="ECO:0000313" key="8">
    <source>
        <dbReference type="Proteomes" id="UP001369815"/>
    </source>
</evidence>
<feature type="transmembrane region" description="Helical" evidence="6">
    <location>
        <begin position="78"/>
        <end position="110"/>
    </location>
</feature>
<keyword evidence="3 6" id="KW-0812">Transmembrane</keyword>
<dbReference type="EMBL" id="JBANMG010000008">
    <property type="protein sequence ID" value="KAK6950029.1"/>
    <property type="molecule type" value="Genomic_DNA"/>
</dbReference>
<dbReference type="GO" id="GO:0016020">
    <property type="term" value="C:membrane"/>
    <property type="evidence" value="ECO:0007669"/>
    <property type="project" value="UniProtKB-SubCell"/>
</dbReference>